<name>A0A3P3YEC7_PLABS</name>
<dbReference type="GO" id="GO:0005524">
    <property type="term" value="F:ATP binding"/>
    <property type="evidence" value="ECO:0007669"/>
    <property type="project" value="InterPro"/>
</dbReference>
<keyword evidence="2" id="KW-0418">Kinase</keyword>
<proteinExistence type="predicted"/>
<geneLocation type="mitochondrion" evidence="4"/>
<reference evidence="4 5" key="1">
    <citation type="submission" date="2018-03" db="EMBL/GenBank/DDBJ databases">
        <authorList>
            <person name="Fogelqvist J."/>
        </authorList>
    </citation>
    <scope>NUCLEOTIDE SEQUENCE [LARGE SCALE GENOMIC DNA]</scope>
</reference>
<dbReference type="NCBIfam" id="TIGR00749">
    <property type="entry name" value="glk"/>
    <property type="match status" value="1"/>
</dbReference>
<keyword evidence="4" id="KW-0496">Mitochondrion</keyword>
<dbReference type="GO" id="GO:0006096">
    <property type="term" value="P:glycolytic process"/>
    <property type="evidence" value="ECO:0007669"/>
    <property type="project" value="InterPro"/>
</dbReference>
<gene>
    <name evidence="4" type="ORF">PLBR_LOCUS5719</name>
</gene>
<dbReference type="Pfam" id="PF02685">
    <property type="entry name" value="Glucokinase"/>
    <property type="match status" value="1"/>
</dbReference>
<evidence type="ECO:0008006" key="6">
    <source>
        <dbReference type="Google" id="ProtNLM"/>
    </source>
</evidence>
<dbReference type="GO" id="GO:0005536">
    <property type="term" value="F:D-glucose binding"/>
    <property type="evidence" value="ECO:0007669"/>
    <property type="project" value="InterPro"/>
</dbReference>
<dbReference type="PANTHER" id="PTHR47363">
    <property type="entry name" value="GLUCOKINASE"/>
    <property type="match status" value="1"/>
</dbReference>
<evidence type="ECO:0000313" key="5">
    <source>
        <dbReference type="Proteomes" id="UP000290189"/>
    </source>
</evidence>
<keyword evidence="1" id="KW-0808">Transferase</keyword>
<feature type="region of interest" description="Disordered" evidence="3">
    <location>
        <begin position="388"/>
        <end position="407"/>
    </location>
</feature>
<protein>
    <recommendedName>
        <fullName evidence="6">Glucokinase</fullName>
    </recommendedName>
</protein>
<dbReference type="Gene3D" id="3.40.367.20">
    <property type="match status" value="1"/>
</dbReference>
<evidence type="ECO:0000256" key="1">
    <source>
        <dbReference type="ARBA" id="ARBA00022679"/>
    </source>
</evidence>
<evidence type="ECO:0000256" key="3">
    <source>
        <dbReference type="SAM" id="MobiDB-lite"/>
    </source>
</evidence>
<dbReference type="Proteomes" id="UP000290189">
    <property type="component" value="Unassembled WGS sequence"/>
</dbReference>
<dbReference type="PANTHER" id="PTHR47363:SF1">
    <property type="entry name" value="GLUCOKINASE"/>
    <property type="match status" value="1"/>
</dbReference>
<dbReference type="SUPFAM" id="SSF53067">
    <property type="entry name" value="Actin-like ATPase domain"/>
    <property type="match status" value="1"/>
</dbReference>
<dbReference type="InterPro" id="IPR043129">
    <property type="entry name" value="ATPase_NBD"/>
</dbReference>
<dbReference type="InterPro" id="IPR003836">
    <property type="entry name" value="Glucokinase"/>
</dbReference>
<dbReference type="Gene3D" id="3.30.420.40">
    <property type="match status" value="1"/>
</dbReference>
<dbReference type="EMBL" id="OVEO01000009">
    <property type="protein sequence ID" value="SPQ98504.1"/>
    <property type="molecule type" value="Genomic_DNA"/>
</dbReference>
<evidence type="ECO:0000313" key="4">
    <source>
        <dbReference type="EMBL" id="SPQ98504.1"/>
    </source>
</evidence>
<evidence type="ECO:0000256" key="2">
    <source>
        <dbReference type="ARBA" id="ARBA00022777"/>
    </source>
</evidence>
<sequence>MSLRPIRGRRLLIGSGVALLVAVVLGIGYQYCYLFGFPSADMRYYVAGDLGGTNCRLILVQVAPGLKETVVAEKTYRSAEHAHLVAVLERFLVDSGASRGRHPTVACIAVAGPVTSNRFAQITNLNWTLDADAIAAQLDIRDVFFLNDFVAIGYGLLALRPGDYLTINDVAGQTGAPIACLGAGTGLGEVYLTHNGDEYDVWPSEGGHADFPARTRTEFDLMEFVRRRAGIDRVSVERIVSGSGLPLIYDYFKDGHADLVSARVDADLSASGADRAEIIARHALQDTDVLCRRAFDTWLSAYGAEAGNMALKTLCFGGLYIAGGIAPKVVSSFKTGDDLFWKALSSKGRMRDVLERIPVHVVTRPNVGMLGAQLVCLRRFQRVLDHDDKDDDDPKLTADDETNKTSL</sequence>
<organism evidence="4 5">
    <name type="scientific">Plasmodiophora brassicae</name>
    <name type="common">Clubroot disease agent</name>
    <dbReference type="NCBI Taxonomy" id="37360"/>
    <lineage>
        <taxon>Eukaryota</taxon>
        <taxon>Sar</taxon>
        <taxon>Rhizaria</taxon>
        <taxon>Endomyxa</taxon>
        <taxon>Phytomyxea</taxon>
        <taxon>Plasmodiophorida</taxon>
        <taxon>Plasmodiophoridae</taxon>
        <taxon>Plasmodiophora</taxon>
    </lineage>
</organism>
<dbReference type="GO" id="GO:0004340">
    <property type="term" value="F:glucokinase activity"/>
    <property type="evidence" value="ECO:0007669"/>
    <property type="project" value="InterPro"/>
</dbReference>
<dbReference type="CDD" id="cd24008">
    <property type="entry name" value="ASKHA_NBD_GLK"/>
    <property type="match status" value="1"/>
</dbReference>
<accession>A0A3P3YEC7</accession>
<dbReference type="AlphaFoldDB" id="A0A3P3YEC7"/>